<protein>
    <submittedName>
        <fullName evidence="1">SIMPL domain-containing protein</fullName>
    </submittedName>
</protein>
<name>A0ABS8BVK4_9RHOB</name>
<dbReference type="Gene3D" id="3.30.110.170">
    <property type="entry name" value="Protein of unknown function (DUF541), domain 1"/>
    <property type="match status" value="1"/>
</dbReference>
<comment type="caution">
    <text evidence="1">The sequence shown here is derived from an EMBL/GenBank/DDBJ whole genome shotgun (WGS) entry which is preliminary data.</text>
</comment>
<keyword evidence="2" id="KW-1185">Reference proteome</keyword>
<dbReference type="InterPro" id="IPR007497">
    <property type="entry name" value="SIMPL/DUF541"/>
</dbReference>
<dbReference type="PANTHER" id="PTHR34387">
    <property type="entry name" value="SLR1258 PROTEIN"/>
    <property type="match status" value="1"/>
</dbReference>
<gene>
    <name evidence="1" type="ORF">LGQ03_10875</name>
</gene>
<dbReference type="RefSeq" id="WP_226748408.1">
    <property type="nucleotide sequence ID" value="NZ_JAJATZ010000004.1"/>
</dbReference>
<reference evidence="1" key="1">
    <citation type="submission" date="2021-10" db="EMBL/GenBank/DDBJ databases">
        <title>Loktanella gaetbuli sp. nov., isolated from a tidal flat.</title>
        <authorList>
            <person name="Park S."/>
            <person name="Yoon J.-H."/>
        </authorList>
    </citation>
    <scope>NUCLEOTIDE SEQUENCE</scope>
    <source>
        <strain evidence="1">TSTF-M6</strain>
    </source>
</reference>
<dbReference type="Pfam" id="PF04402">
    <property type="entry name" value="SIMPL"/>
    <property type="match status" value="1"/>
</dbReference>
<sequence length="223" mass="23133">MSTGILAGPAFAQAARVTMQGTGEVSATPDLARVSLGVSHQAPTAAAALAQMSTDMTAVLASLSDAGITGADVQTSALRLDVIQDYDRDNNVSRVTGYRASTDVSVTVTALDRLGEVLDAVVQSGANQMNGLTFDVSNRQTLLDEARRAAVADAMRKAALYTDAADVALGRLTSLSEAGMNAAPAPMMRMAMEDAMSVPIAEGEVTISASVTMTWGEDMQDDR</sequence>
<accession>A0ABS8BVK4</accession>
<dbReference type="InterPro" id="IPR052022">
    <property type="entry name" value="26kDa_periplasmic_antigen"/>
</dbReference>
<dbReference type="EMBL" id="JAJATZ010000004">
    <property type="protein sequence ID" value="MCB5199744.1"/>
    <property type="molecule type" value="Genomic_DNA"/>
</dbReference>
<dbReference type="Proteomes" id="UP001138961">
    <property type="component" value="Unassembled WGS sequence"/>
</dbReference>
<organism evidence="1 2">
    <name type="scientific">Loktanella gaetbuli</name>
    <dbReference type="NCBI Taxonomy" id="2881335"/>
    <lineage>
        <taxon>Bacteria</taxon>
        <taxon>Pseudomonadati</taxon>
        <taxon>Pseudomonadota</taxon>
        <taxon>Alphaproteobacteria</taxon>
        <taxon>Rhodobacterales</taxon>
        <taxon>Roseobacteraceae</taxon>
        <taxon>Loktanella</taxon>
    </lineage>
</organism>
<evidence type="ECO:0000313" key="1">
    <source>
        <dbReference type="EMBL" id="MCB5199744.1"/>
    </source>
</evidence>
<dbReference type="Gene3D" id="3.30.70.2970">
    <property type="entry name" value="Protein of unknown function (DUF541), domain 2"/>
    <property type="match status" value="1"/>
</dbReference>
<evidence type="ECO:0000313" key="2">
    <source>
        <dbReference type="Proteomes" id="UP001138961"/>
    </source>
</evidence>
<proteinExistence type="predicted"/>
<dbReference type="PANTHER" id="PTHR34387:SF1">
    <property type="entry name" value="PERIPLASMIC IMMUNOGENIC PROTEIN"/>
    <property type="match status" value="1"/>
</dbReference>